<comment type="pathway">
    <text evidence="1 9 11">Cofactor biosynthesis; thiamine diphosphate biosynthesis; thiamine phosphate from 4-amino-2-methyl-5-diphosphomethylpyrimidine and 4-methyl-5-(2-phosphoethyl)-thiazole: step 1/1.</text>
</comment>
<dbReference type="RefSeq" id="WP_104438735.1">
    <property type="nucleotide sequence ID" value="NZ_PTJA01000012.1"/>
</dbReference>
<dbReference type="PANTHER" id="PTHR20857:SF23">
    <property type="entry name" value="THIAMINE BIOSYNTHETIC BIFUNCTIONAL ENZYME"/>
    <property type="match status" value="1"/>
</dbReference>
<dbReference type="InterPro" id="IPR022998">
    <property type="entry name" value="ThiamineP_synth_TenI"/>
</dbReference>
<dbReference type="InterPro" id="IPR013785">
    <property type="entry name" value="Aldolase_TIM"/>
</dbReference>
<evidence type="ECO:0000256" key="9">
    <source>
        <dbReference type="HAMAP-Rule" id="MF_00097"/>
    </source>
</evidence>
<feature type="binding site" evidence="9">
    <location>
        <position position="92"/>
    </location>
    <ligand>
        <name>Mg(2+)</name>
        <dbReference type="ChEBI" id="CHEBI:18420"/>
    </ligand>
</feature>
<dbReference type="GO" id="GO:0004789">
    <property type="term" value="F:thiamine-phosphate diphosphorylase activity"/>
    <property type="evidence" value="ECO:0007669"/>
    <property type="project" value="UniProtKB-UniRule"/>
</dbReference>
<keyword evidence="5 9" id="KW-0784">Thiamine biosynthesis</keyword>
<dbReference type="AlphaFoldDB" id="A0A2S6HNF9"/>
<dbReference type="EMBL" id="PTJA01000012">
    <property type="protein sequence ID" value="PPK79051.1"/>
    <property type="molecule type" value="Genomic_DNA"/>
</dbReference>
<comment type="cofactor">
    <cofactor evidence="9">
        <name>Mg(2+)</name>
        <dbReference type="ChEBI" id="CHEBI:18420"/>
    </cofactor>
    <text evidence="9">Binds 1 Mg(2+) ion per subunit.</text>
</comment>
<dbReference type="SUPFAM" id="SSF51391">
    <property type="entry name" value="Thiamin phosphate synthase"/>
    <property type="match status" value="1"/>
</dbReference>
<evidence type="ECO:0000256" key="4">
    <source>
        <dbReference type="ARBA" id="ARBA00022842"/>
    </source>
</evidence>
<feature type="binding site" evidence="9">
    <location>
        <begin position="187"/>
        <end position="188"/>
    </location>
    <ligand>
        <name>2-[(2R,5Z)-2-carboxy-4-methylthiazol-5(2H)-ylidene]ethyl phosphate</name>
        <dbReference type="ChEBI" id="CHEBI:62899"/>
    </ligand>
</feature>
<organism evidence="13 14">
    <name type="scientific">Lacrimispora xylanisolvens</name>
    <dbReference type="NCBI Taxonomy" id="384636"/>
    <lineage>
        <taxon>Bacteria</taxon>
        <taxon>Bacillati</taxon>
        <taxon>Bacillota</taxon>
        <taxon>Clostridia</taxon>
        <taxon>Lachnospirales</taxon>
        <taxon>Lachnospiraceae</taxon>
        <taxon>Lacrimispora</taxon>
    </lineage>
</organism>
<comment type="catalytic activity">
    <reaction evidence="6 9 10">
        <text>4-methyl-5-(2-phosphooxyethyl)-thiazole + 4-amino-2-methyl-5-(diphosphooxymethyl)pyrimidine + H(+) = thiamine phosphate + diphosphate</text>
        <dbReference type="Rhea" id="RHEA:22328"/>
        <dbReference type="ChEBI" id="CHEBI:15378"/>
        <dbReference type="ChEBI" id="CHEBI:33019"/>
        <dbReference type="ChEBI" id="CHEBI:37575"/>
        <dbReference type="ChEBI" id="CHEBI:57841"/>
        <dbReference type="ChEBI" id="CHEBI:58296"/>
        <dbReference type="EC" id="2.5.1.3"/>
    </reaction>
</comment>
<reference evidence="13 14" key="1">
    <citation type="submission" date="2018-02" db="EMBL/GenBank/DDBJ databases">
        <title>Genomic Encyclopedia of Archaeal and Bacterial Type Strains, Phase II (KMG-II): from individual species to whole genera.</title>
        <authorList>
            <person name="Goeker M."/>
        </authorList>
    </citation>
    <scope>NUCLEOTIDE SEQUENCE [LARGE SCALE GENOMIC DNA]</scope>
    <source>
        <strain evidence="13 14">DSM 3808</strain>
    </source>
</reference>
<dbReference type="OrthoDB" id="194683at2"/>
<dbReference type="EC" id="2.5.1.3" evidence="9"/>
<comment type="function">
    <text evidence="9">Condenses 4-methyl-5-(beta-hydroxyethyl)thiazole monophosphate (THZ-P) and 2-methyl-4-amino-5-hydroxymethyl pyrimidine pyrophosphate (HMP-PP) to form thiamine monophosphate (TMP).</text>
</comment>
<dbReference type="Pfam" id="PF02581">
    <property type="entry name" value="TMP-TENI"/>
    <property type="match status" value="1"/>
</dbReference>
<feature type="binding site" evidence="9">
    <location>
        <position position="111"/>
    </location>
    <ligand>
        <name>4-amino-2-methyl-5-(diphosphooxymethyl)pyrimidine</name>
        <dbReference type="ChEBI" id="CHEBI:57841"/>
    </ligand>
</feature>
<evidence type="ECO:0000256" key="5">
    <source>
        <dbReference type="ARBA" id="ARBA00022977"/>
    </source>
</evidence>
<feature type="binding site" evidence="9">
    <location>
        <position position="167"/>
    </location>
    <ligand>
        <name>2-[(2R,5Z)-2-carboxy-4-methylthiazol-5(2H)-ylidene]ethyl phosphate</name>
        <dbReference type="ChEBI" id="CHEBI:62899"/>
    </ligand>
</feature>
<comment type="catalytic activity">
    <reaction evidence="8 9 10">
        <text>2-[(2R,5Z)-2-carboxy-4-methylthiazol-5(2H)-ylidene]ethyl phosphate + 4-amino-2-methyl-5-(diphosphooxymethyl)pyrimidine + 2 H(+) = thiamine phosphate + CO2 + diphosphate</text>
        <dbReference type="Rhea" id="RHEA:47844"/>
        <dbReference type="ChEBI" id="CHEBI:15378"/>
        <dbReference type="ChEBI" id="CHEBI:16526"/>
        <dbReference type="ChEBI" id="CHEBI:33019"/>
        <dbReference type="ChEBI" id="CHEBI:37575"/>
        <dbReference type="ChEBI" id="CHEBI:57841"/>
        <dbReference type="ChEBI" id="CHEBI:62899"/>
        <dbReference type="EC" id="2.5.1.3"/>
    </reaction>
</comment>
<sequence>MNVSKETMLLYVVTDRTWLNGNKLHEQVEEIIKSGATFIQLREKNLDYDSFVAEGKEIRRITEKYKIPFVINDNIQVALTVGADGVHVGQKDLEAKKCRELIGEDMILGVSAQTKEQALLAEKNGADYIGVGAVFETSTKTDANPVTFETLKEICSCVSIPVIAIGGINEDNILKLKGSGIDGVAVISAVFAAKEKEKAVKTLLSLVKEAVL</sequence>
<feature type="binding site" evidence="9">
    <location>
        <position position="140"/>
    </location>
    <ligand>
        <name>4-amino-2-methyl-5-(diphosphooxymethyl)pyrimidine</name>
        <dbReference type="ChEBI" id="CHEBI:57841"/>
    </ligand>
</feature>
<evidence type="ECO:0000256" key="6">
    <source>
        <dbReference type="ARBA" id="ARBA00047334"/>
    </source>
</evidence>
<accession>A0A2S6HNF9</accession>
<feature type="binding site" evidence="9">
    <location>
        <begin position="40"/>
        <end position="44"/>
    </location>
    <ligand>
        <name>4-amino-2-methyl-5-(diphosphooxymethyl)pyrimidine</name>
        <dbReference type="ChEBI" id="CHEBI:57841"/>
    </ligand>
</feature>
<evidence type="ECO:0000256" key="1">
    <source>
        <dbReference type="ARBA" id="ARBA00005165"/>
    </source>
</evidence>
<protein>
    <recommendedName>
        <fullName evidence="9">Thiamine-phosphate synthase</fullName>
        <shortName evidence="9">TP synthase</shortName>
        <shortName evidence="9">TPS</shortName>
        <ecNumber evidence="9">2.5.1.3</ecNumber>
    </recommendedName>
    <alternativeName>
        <fullName evidence="9">Thiamine-phosphate pyrophosphorylase</fullName>
        <shortName evidence="9">TMP pyrophosphorylase</shortName>
        <shortName evidence="9">TMP-PPase</shortName>
    </alternativeName>
</protein>
<feature type="binding site" evidence="9">
    <location>
        <begin position="137"/>
        <end position="139"/>
    </location>
    <ligand>
        <name>2-[(2R,5Z)-2-carboxy-4-methylthiazol-5(2H)-ylidene]ethyl phosphate</name>
        <dbReference type="ChEBI" id="CHEBI:62899"/>
    </ligand>
</feature>
<evidence type="ECO:0000256" key="2">
    <source>
        <dbReference type="ARBA" id="ARBA00022679"/>
    </source>
</evidence>
<dbReference type="GO" id="GO:0009229">
    <property type="term" value="P:thiamine diphosphate biosynthetic process"/>
    <property type="evidence" value="ECO:0007669"/>
    <property type="project" value="UniProtKB-UniRule"/>
</dbReference>
<dbReference type="PANTHER" id="PTHR20857">
    <property type="entry name" value="THIAMINE-PHOSPHATE PYROPHOSPHORYLASE"/>
    <property type="match status" value="1"/>
</dbReference>
<evidence type="ECO:0000313" key="13">
    <source>
        <dbReference type="EMBL" id="PPK79051.1"/>
    </source>
</evidence>
<evidence type="ECO:0000256" key="11">
    <source>
        <dbReference type="RuleBase" id="RU004253"/>
    </source>
</evidence>
<dbReference type="UniPathway" id="UPA00060">
    <property type="reaction ID" value="UER00141"/>
</dbReference>
<dbReference type="GO" id="GO:0009228">
    <property type="term" value="P:thiamine biosynthetic process"/>
    <property type="evidence" value="ECO:0007669"/>
    <property type="project" value="UniProtKB-KW"/>
</dbReference>
<evidence type="ECO:0000256" key="3">
    <source>
        <dbReference type="ARBA" id="ARBA00022723"/>
    </source>
</evidence>
<feature type="domain" description="Thiamine phosphate synthase/TenI" evidence="12">
    <location>
        <begin position="10"/>
        <end position="190"/>
    </location>
</feature>
<keyword evidence="2 9" id="KW-0808">Transferase</keyword>
<keyword evidence="4 9" id="KW-0460">Magnesium</keyword>
<evidence type="ECO:0000259" key="12">
    <source>
        <dbReference type="Pfam" id="PF02581"/>
    </source>
</evidence>
<feature type="binding site" evidence="9">
    <location>
        <position position="73"/>
    </location>
    <ligand>
        <name>Mg(2+)</name>
        <dbReference type="ChEBI" id="CHEBI:18420"/>
    </ligand>
</feature>
<dbReference type="HAMAP" id="MF_00097">
    <property type="entry name" value="TMP_synthase"/>
    <property type="match status" value="1"/>
</dbReference>
<dbReference type="FunFam" id="3.20.20.70:FF:000096">
    <property type="entry name" value="Thiamine-phosphate synthase"/>
    <property type="match status" value="1"/>
</dbReference>
<dbReference type="CDD" id="cd00564">
    <property type="entry name" value="TMP_TenI"/>
    <property type="match status" value="1"/>
</dbReference>
<feature type="binding site" evidence="9">
    <location>
        <position position="72"/>
    </location>
    <ligand>
        <name>4-amino-2-methyl-5-(diphosphooxymethyl)pyrimidine</name>
        <dbReference type="ChEBI" id="CHEBI:57841"/>
    </ligand>
</feature>
<evidence type="ECO:0000256" key="8">
    <source>
        <dbReference type="ARBA" id="ARBA00047883"/>
    </source>
</evidence>
<dbReference type="Proteomes" id="UP000237749">
    <property type="component" value="Unassembled WGS sequence"/>
</dbReference>
<evidence type="ECO:0000256" key="10">
    <source>
        <dbReference type="RuleBase" id="RU003826"/>
    </source>
</evidence>
<comment type="similarity">
    <text evidence="9 10">Belongs to the thiamine-phosphate synthase family.</text>
</comment>
<evidence type="ECO:0000256" key="7">
    <source>
        <dbReference type="ARBA" id="ARBA00047851"/>
    </source>
</evidence>
<dbReference type="InterPro" id="IPR034291">
    <property type="entry name" value="TMP_synthase"/>
</dbReference>
<dbReference type="GO" id="GO:0005737">
    <property type="term" value="C:cytoplasm"/>
    <property type="evidence" value="ECO:0007669"/>
    <property type="project" value="TreeGrafter"/>
</dbReference>
<proteinExistence type="inferred from homology"/>
<gene>
    <name evidence="9" type="primary">thiE</name>
    <name evidence="13" type="ORF">BXY41_112211</name>
</gene>
<comment type="catalytic activity">
    <reaction evidence="7 9 10">
        <text>2-(2-carboxy-4-methylthiazol-5-yl)ethyl phosphate + 4-amino-2-methyl-5-(diphosphooxymethyl)pyrimidine + 2 H(+) = thiamine phosphate + CO2 + diphosphate</text>
        <dbReference type="Rhea" id="RHEA:47848"/>
        <dbReference type="ChEBI" id="CHEBI:15378"/>
        <dbReference type="ChEBI" id="CHEBI:16526"/>
        <dbReference type="ChEBI" id="CHEBI:33019"/>
        <dbReference type="ChEBI" id="CHEBI:37575"/>
        <dbReference type="ChEBI" id="CHEBI:57841"/>
        <dbReference type="ChEBI" id="CHEBI:62890"/>
        <dbReference type="EC" id="2.5.1.3"/>
    </reaction>
</comment>
<dbReference type="InterPro" id="IPR036206">
    <property type="entry name" value="ThiamineP_synth_sf"/>
</dbReference>
<dbReference type="Gene3D" id="3.20.20.70">
    <property type="entry name" value="Aldolase class I"/>
    <property type="match status" value="1"/>
</dbReference>
<keyword evidence="3 9" id="KW-0479">Metal-binding</keyword>
<name>A0A2S6HNF9_9FIRM</name>
<comment type="caution">
    <text evidence="13">The sequence shown here is derived from an EMBL/GenBank/DDBJ whole genome shotgun (WGS) entry which is preliminary data.</text>
</comment>
<dbReference type="NCBIfam" id="TIGR00693">
    <property type="entry name" value="thiE"/>
    <property type="match status" value="1"/>
</dbReference>
<evidence type="ECO:0000313" key="14">
    <source>
        <dbReference type="Proteomes" id="UP000237749"/>
    </source>
</evidence>
<dbReference type="GO" id="GO:0000287">
    <property type="term" value="F:magnesium ion binding"/>
    <property type="evidence" value="ECO:0007669"/>
    <property type="project" value="UniProtKB-UniRule"/>
</dbReference>
<keyword evidence="14" id="KW-1185">Reference proteome</keyword>